<dbReference type="Proteomes" id="UP001199710">
    <property type="component" value="Unassembled WGS sequence"/>
</dbReference>
<protein>
    <recommendedName>
        <fullName evidence="4">Phage protein</fullName>
    </recommendedName>
</protein>
<evidence type="ECO:0000313" key="3">
    <source>
        <dbReference type="Proteomes" id="UP001199710"/>
    </source>
</evidence>
<name>A0ABS8R6Y4_9LACO</name>
<gene>
    <name evidence="2" type="ORF">LTY36_04995</name>
</gene>
<evidence type="ECO:0000313" key="2">
    <source>
        <dbReference type="EMBL" id="MCD7130547.1"/>
    </source>
</evidence>
<feature type="coiled-coil region" evidence="1">
    <location>
        <begin position="18"/>
        <end position="52"/>
    </location>
</feature>
<organism evidence="2 3">
    <name type="scientific">Limosilactobacillus agrestis</name>
    <dbReference type="NCBI Taxonomy" id="2759748"/>
    <lineage>
        <taxon>Bacteria</taxon>
        <taxon>Bacillati</taxon>
        <taxon>Bacillota</taxon>
        <taxon>Bacilli</taxon>
        <taxon>Lactobacillales</taxon>
        <taxon>Lactobacillaceae</taxon>
        <taxon>Limosilactobacillus</taxon>
    </lineage>
</organism>
<comment type="caution">
    <text evidence="2">The sequence shown here is derived from an EMBL/GenBank/DDBJ whole genome shotgun (WGS) entry which is preliminary data.</text>
</comment>
<dbReference type="EMBL" id="JAJPDE010000062">
    <property type="protein sequence ID" value="MCD7130547.1"/>
    <property type="molecule type" value="Genomic_DNA"/>
</dbReference>
<accession>A0ABS8R6Y4</accession>
<keyword evidence="3" id="KW-1185">Reference proteome</keyword>
<sequence length="54" mass="6330">MNNSVDMNQVAQKLINKLAVQEYNNSILETQVDQLRQENQQLKQEIENNKKEGK</sequence>
<proteinExistence type="predicted"/>
<reference evidence="2 3" key="1">
    <citation type="submission" date="2021-12" db="EMBL/GenBank/DDBJ databases">
        <title>A phylogenomic analysis of Limosilactobacillus reuteri reveals ancient and stable evolutionary relationships with rodents and birds and zoonotic transmission to humans.</title>
        <authorList>
            <person name="Li F."/>
            <person name="Li X."/>
            <person name="Cheng C."/>
            <person name="Tollenaar S."/>
            <person name="Zhang J.S."/>
            <person name="Simpson D."/>
            <person name="Tasseva G."/>
            <person name="Perez-Munoz M.E."/>
            <person name="Frese S."/>
            <person name="Gaenzle M.G."/>
            <person name="Walter J."/>
            <person name="Zheng J."/>
        </authorList>
    </citation>
    <scope>NUCLEOTIDE SEQUENCE [LARGE SCALE GENOMIC DNA]</scope>
    <source>
        <strain evidence="2 3">BG-MG3-B</strain>
    </source>
</reference>
<dbReference type="RefSeq" id="WP_231823242.1">
    <property type="nucleotide sequence ID" value="NZ_JAJPDE010000062.1"/>
</dbReference>
<keyword evidence="1" id="KW-0175">Coiled coil</keyword>
<evidence type="ECO:0000256" key="1">
    <source>
        <dbReference type="SAM" id="Coils"/>
    </source>
</evidence>
<evidence type="ECO:0008006" key="4">
    <source>
        <dbReference type="Google" id="ProtNLM"/>
    </source>
</evidence>